<keyword evidence="3" id="KW-1185">Reference proteome</keyword>
<reference evidence="2 3" key="1">
    <citation type="submission" date="2019-10" db="EMBL/GenBank/DDBJ databases">
        <title>Thermopilla bonchosmolovskayae gen. nov., sp. nov., a moderately thermophilic Chloroflexi bacterium from a Chukotka hot spring (Arctic, Russia), representing a novel classis Thermopillaia, which include previously uncultivated lineage OLB14.</title>
        <authorList>
            <person name="Kochetkova T.V."/>
            <person name="Zayulina K.S."/>
            <person name="Zhigarkov V.S."/>
            <person name="Minaev N.V."/>
            <person name="Novikov A."/>
            <person name="Toshchakov S.V."/>
            <person name="Elcheninov A.G."/>
            <person name="Kublanov I.V."/>
        </authorList>
    </citation>
    <scope>NUCLEOTIDE SEQUENCE [LARGE SCALE GENOMIC DNA]</scope>
    <source>
        <strain evidence="2 3">3753O</strain>
    </source>
</reference>
<dbReference type="RefSeq" id="WP_158066033.1">
    <property type="nucleotide sequence ID" value="NZ_CP042829.1"/>
</dbReference>
<evidence type="ECO:0000313" key="3">
    <source>
        <dbReference type="Proteomes" id="UP000326331"/>
    </source>
</evidence>
<organism evidence="2 3">
    <name type="scientific">Tepidiforma bonchosmolovskayae</name>
    <dbReference type="NCBI Taxonomy" id="2601677"/>
    <lineage>
        <taxon>Bacteria</taxon>
        <taxon>Bacillati</taxon>
        <taxon>Chloroflexota</taxon>
        <taxon>Tepidiformia</taxon>
        <taxon>Tepidiformales</taxon>
        <taxon>Tepidiformaceae</taxon>
        <taxon>Tepidiforma</taxon>
    </lineage>
</organism>
<dbReference type="Proteomes" id="UP000326331">
    <property type="component" value="Chromosome"/>
</dbReference>
<evidence type="ECO:0000313" key="2">
    <source>
        <dbReference type="EMBL" id="QFG02096.1"/>
    </source>
</evidence>
<dbReference type="EMBL" id="CP042829">
    <property type="protein sequence ID" value="QFG02096.1"/>
    <property type="molecule type" value="Genomic_DNA"/>
</dbReference>
<gene>
    <name evidence="2" type="ORF">Tbon_01880</name>
</gene>
<evidence type="ECO:0000256" key="1">
    <source>
        <dbReference type="SAM" id="MobiDB-lite"/>
    </source>
</evidence>
<protein>
    <recommendedName>
        <fullName evidence="4">Polymer-forming cytoskeletal protein</fullName>
    </recommendedName>
</protein>
<name>A0ABX6BZ73_9CHLR</name>
<proteinExistence type="predicted"/>
<accession>A0ABX6BZ73</accession>
<feature type="region of interest" description="Disordered" evidence="1">
    <location>
        <begin position="1"/>
        <end position="20"/>
    </location>
</feature>
<sequence>MALDPARGDGHDPADSDIPESTLAIERSAIRRVTAEQVDISRSAVAVATFDRGTIRQSDAGMVVGRSVAVDEVRVGVLISPVVRGEVHTLLDMRSAVAIGFGMVLGKLFVSAVRALARKLLP</sequence>
<evidence type="ECO:0008006" key="4">
    <source>
        <dbReference type="Google" id="ProtNLM"/>
    </source>
</evidence>
<feature type="compositionally biased region" description="Basic and acidic residues" evidence="1">
    <location>
        <begin position="1"/>
        <end position="14"/>
    </location>
</feature>